<dbReference type="InterPro" id="IPR003203">
    <property type="entry name" value="CobU/CobP"/>
</dbReference>
<gene>
    <name evidence="11 13" type="primary">cobT</name>
    <name evidence="13" type="ORF">GOOTI_065_01080</name>
</gene>
<dbReference type="NCBIfam" id="TIGR03160">
    <property type="entry name" value="cobT_DBIPRT"/>
    <property type="match status" value="1"/>
</dbReference>
<dbReference type="PANTHER" id="PTHR43463">
    <property type="entry name" value="NICOTINATE-NUCLEOTIDE--DIMETHYLBENZIMIDAZOLE PHOSPHORIBOSYLTRANSFERASE"/>
    <property type="match status" value="1"/>
</dbReference>
<comment type="catalytic activity">
    <reaction evidence="10 11">
        <text>5,6-dimethylbenzimidazole + nicotinate beta-D-ribonucleotide = alpha-ribazole 5'-phosphate + nicotinate + H(+)</text>
        <dbReference type="Rhea" id="RHEA:11196"/>
        <dbReference type="ChEBI" id="CHEBI:15378"/>
        <dbReference type="ChEBI" id="CHEBI:15890"/>
        <dbReference type="ChEBI" id="CHEBI:32544"/>
        <dbReference type="ChEBI" id="CHEBI:57502"/>
        <dbReference type="ChEBI" id="CHEBI:57918"/>
        <dbReference type="EC" id="2.4.2.21"/>
    </reaction>
</comment>
<dbReference type="GO" id="GO:0008939">
    <property type="term" value="F:nicotinate-nucleotide-dimethylbenzimidazole phosphoribosyltransferase activity"/>
    <property type="evidence" value="ECO:0007669"/>
    <property type="project" value="UniProtKB-UniRule"/>
</dbReference>
<dbReference type="EMBL" id="BAFB01000065">
    <property type="protein sequence ID" value="GAB33503.1"/>
    <property type="molecule type" value="Genomic_DNA"/>
</dbReference>
<reference evidence="13" key="1">
    <citation type="submission" date="2012-02" db="EMBL/GenBank/DDBJ databases">
        <title>Whole genome shotgun sequence of Gordonia otitidis NBRC 100426.</title>
        <authorList>
            <person name="Yoshida I."/>
            <person name="Hosoyama A."/>
            <person name="Tsuchikane K."/>
            <person name="Katsumata H."/>
            <person name="Yamazaki S."/>
            <person name="Fujita N."/>
        </authorList>
    </citation>
    <scope>NUCLEOTIDE SEQUENCE [LARGE SCALE GENOMIC DNA]</scope>
    <source>
        <strain evidence="13">NBRC 100426</strain>
    </source>
</reference>
<dbReference type="Gene3D" id="1.10.1610.10">
    <property type="match status" value="1"/>
</dbReference>
<dbReference type="FunFam" id="3.40.50.10210:FF:000001">
    <property type="entry name" value="Nicotinate-nucleotide--dimethylbenzimidazole phosphoribosyltransferase"/>
    <property type="match status" value="1"/>
</dbReference>
<keyword evidence="14" id="KW-1185">Reference proteome</keyword>
<organism evidence="13 14">
    <name type="scientific">Gordonia otitidis (strain DSM 44809 / CCUG 52243 / JCM 12355 / NBRC 100426 / IFM 10032)</name>
    <dbReference type="NCBI Taxonomy" id="1108044"/>
    <lineage>
        <taxon>Bacteria</taxon>
        <taxon>Bacillati</taxon>
        <taxon>Actinomycetota</taxon>
        <taxon>Actinomycetes</taxon>
        <taxon>Mycobacteriales</taxon>
        <taxon>Gordoniaceae</taxon>
        <taxon>Gordonia</taxon>
    </lineage>
</organism>
<evidence type="ECO:0000256" key="1">
    <source>
        <dbReference type="ARBA" id="ARBA00002197"/>
    </source>
</evidence>
<dbReference type="UniPathway" id="UPA00148">
    <property type="reaction ID" value="UER00236"/>
</dbReference>
<evidence type="ECO:0000256" key="4">
    <source>
        <dbReference type="ARBA" id="ARBA00011991"/>
    </source>
</evidence>
<evidence type="ECO:0000256" key="8">
    <source>
        <dbReference type="ARBA" id="ARBA00022679"/>
    </source>
</evidence>
<dbReference type="InterPro" id="IPR023195">
    <property type="entry name" value="Nict_dMeBzImd_PRibTrfase_N"/>
</dbReference>
<dbReference type="GO" id="GO:0043752">
    <property type="term" value="F:adenosylcobinamide kinase activity"/>
    <property type="evidence" value="ECO:0007669"/>
    <property type="project" value="InterPro"/>
</dbReference>
<dbReference type="Gene3D" id="3.40.50.10210">
    <property type="match status" value="1"/>
</dbReference>
<comment type="caution">
    <text evidence="13">The sequence shown here is derived from an EMBL/GenBank/DDBJ whole genome shotgun (WGS) entry which is preliminary data.</text>
</comment>
<evidence type="ECO:0000256" key="3">
    <source>
        <dbReference type="ARBA" id="ARBA00007110"/>
    </source>
</evidence>
<comment type="pathway">
    <text evidence="2 11">Nucleoside biosynthesis; alpha-ribazole biosynthesis; alpha-ribazole from 5,6-dimethylbenzimidazole: step 1/2.</text>
</comment>
<dbReference type="EC" id="2.4.2.21" evidence="4 11"/>
<dbReference type="Gene3D" id="3.40.50.300">
    <property type="entry name" value="P-loop containing nucleotide triphosphate hydrolases"/>
    <property type="match status" value="1"/>
</dbReference>
<evidence type="ECO:0000256" key="7">
    <source>
        <dbReference type="ARBA" id="ARBA00022676"/>
    </source>
</evidence>
<evidence type="ECO:0000256" key="12">
    <source>
        <dbReference type="SAM" id="MobiDB-lite"/>
    </source>
</evidence>
<feature type="compositionally biased region" description="Basic and acidic residues" evidence="12">
    <location>
        <begin position="606"/>
        <end position="626"/>
    </location>
</feature>
<dbReference type="CDD" id="cd00544">
    <property type="entry name" value="CobU"/>
    <property type="match status" value="1"/>
</dbReference>
<evidence type="ECO:0000313" key="14">
    <source>
        <dbReference type="Proteomes" id="UP000005038"/>
    </source>
</evidence>
<dbReference type="InterPro" id="IPR003200">
    <property type="entry name" value="Nict_dMeBzImd_PRibTrfase"/>
</dbReference>
<dbReference type="PANTHER" id="PTHR43463:SF1">
    <property type="entry name" value="NICOTINATE-NUCLEOTIDE--DIMETHYLBENZIMIDAZOLE PHOSPHORIBOSYLTRANSFERASE"/>
    <property type="match status" value="1"/>
</dbReference>
<feature type="active site" description="Proton acceptor" evidence="11">
    <location>
        <position position="570"/>
    </location>
</feature>
<evidence type="ECO:0000256" key="11">
    <source>
        <dbReference type="HAMAP-Rule" id="MF_00230"/>
    </source>
</evidence>
<keyword evidence="7 11" id="KW-0328">Glycosyltransferase</keyword>
<dbReference type="STRING" id="1108044.GOOTI_065_01080"/>
<dbReference type="HAMAP" id="MF_00230">
    <property type="entry name" value="CobT"/>
    <property type="match status" value="1"/>
</dbReference>
<protein>
    <recommendedName>
        <fullName evidence="5 11">Nicotinate-nucleotide--dimethylbenzimidazole phosphoribosyltransferase</fullName>
        <shortName evidence="11">NN:DBI PRT</shortName>
        <ecNumber evidence="4 11">2.4.2.21</ecNumber>
    </recommendedName>
    <alternativeName>
        <fullName evidence="9 11">N(1)-alpha-phosphoribosyltransferase</fullName>
    </alternativeName>
</protein>
<dbReference type="SUPFAM" id="SSF52733">
    <property type="entry name" value="Nicotinate mononucleotide:5,6-dimethylbenzimidazole phosphoribosyltransferase (CobT)"/>
    <property type="match status" value="1"/>
</dbReference>
<sequence length="635" mass="65097">MTTRGPRTLVLGGVRSGKSGVGESMLAHQRAVRYIATGPTLTSDAEWVARVEQHRRRRDARYTTVETTDLTAELSVAPDTATLVDDLGNWLAADIDATDGWTSPTDRSERTEQLCAAIAGVTADLVIISPEVGLAPVPSTPAGRLFQDELGALNAAVAAVCDRVLLVVAGRVVELPAPSTPTAPSVSPTAPETAPAAPAEAPTAPKVSPTAPAKAPAAPEVSPTAPAEAPTAPTSAPTAPSAPVVAALAAREIDPIDAEVFDHIDRPDDAVADAARARQLTLTKPARSLGRLEELSVWVSACQGVCPPRSIEQATVVVFAGDHGVAQAGVSAYPPEVTAQMVANITSGGAAVNVLARQSGATVRVVDMSVDADTPPEVSGYKVRRGSGDLRVTDALSIAEARSAVAAGRAIVDDLVDSGADLLIAGEMGIGNTTPAAVLVGTLTRHEPVEVVGRGTGIDDIGWMRKTAAIRDGMRRGRRHLHDPLALVAAVGGADLAAMAGFLAQAAVRKTPVILDGVVVTAAALVAAELAPGAPAWWVAGHRSVEPAHAFALEHLDLEPILDLQMRLGEGSGALMALPIISSSVEILRSMSTFDEAGVSDAESAEAEHEATQAGDHLADDPRSEDSSTTSSAGV</sequence>
<proteinExistence type="inferred from homology"/>
<dbReference type="AlphaFoldDB" id="H5TJ45"/>
<dbReference type="Proteomes" id="UP000005038">
    <property type="component" value="Unassembled WGS sequence"/>
</dbReference>
<dbReference type="SUPFAM" id="SSF52540">
    <property type="entry name" value="P-loop containing nucleoside triphosphate hydrolases"/>
    <property type="match status" value="1"/>
</dbReference>
<evidence type="ECO:0000256" key="6">
    <source>
        <dbReference type="ARBA" id="ARBA00022573"/>
    </source>
</evidence>
<dbReference type="GO" id="GO:0000166">
    <property type="term" value="F:nucleotide binding"/>
    <property type="evidence" value="ECO:0007669"/>
    <property type="project" value="InterPro"/>
</dbReference>
<comment type="function">
    <text evidence="1 11">Catalyzes the synthesis of alpha-ribazole-5'-phosphate from nicotinate mononucleotide (NAMN) and 5,6-dimethylbenzimidazole (DMB).</text>
</comment>
<dbReference type="InterPro" id="IPR036087">
    <property type="entry name" value="Nict_dMeBzImd_PRibTrfase_sf"/>
</dbReference>
<keyword evidence="6 11" id="KW-0169">Cobalamin biosynthesis</keyword>
<evidence type="ECO:0000256" key="5">
    <source>
        <dbReference type="ARBA" id="ARBA00015486"/>
    </source>
</evidence>
<dbReference type="CDD" id="cd02439">
    <property type="entry name" value="DMB-PRT_CobT"/>
    <property type="match status" value="1"/>
</dbReference>
<feature type="region of interest" description="Disordered" evidence="12">
    <location>
        <begin position="176"/>
        <end position="240"/>
    </location>
</feature>
<keyword evidence="8 11" id="KW-0808">Transferase</keyword>
<dbReference type="NCBIfam" id="NF000996">
    <property type="entry name" value="PRK00105.1"/>
    <property type="match status" value="1"/>
</dbReference>
<name>H5TJ45_GORO1</name>
<evidence type="ECO:0000256" key="10">
    <source>
        <dbReference type="ARBA" id="ARBA00047340"/>
    </source>
</evidence>
<evidence type="ECO:0000313" key="13">
    <source>
        <dbReference type="EMBL" id="GAB33503.1"/>
    </source>
</evidence>
<evidence type="ECO:0000256" key="2">
    <source>
        <dbReference type="ARBA" id="ARBA00005049"/>
    </source>
</evidence>
<accession>H5TJ45</accession>
<dbReference type="Pfam" id="PF02277">
    <property type="entry name" value="DBI_PRT"/>
    <property type="match status" value="1"/>
</dbReference>
<dbReference type="RefSeq" id="WP_007237755.1">
    <property type="nucleotide sequence ID" value="NZ_BAFB01000065.1"/>
</dbReference>
<dbReference type="OrthoDB" id="9781491at2"/>
<feature type="region of interest" description="Disordered" evidence="12">
    <location>
        <begin position="598"/>
        <end position="635"/>
    </location>
</feature>
<evidence type="ECO:0000256" key="9">
    <source>
        <dbReference type="ARBA" id="ARBA00030686"/>
    </source>
</evidence>
<dbReference type="InterPro" id="IPR017846">
    <property type="entry name" value="Nict_dMeBzImd_PRibTrfase_bact"/>
</dbReference>
<dbReference type="Pfam" id="PF02283">
    <property type="entry name" value="CobU"/>
    <property type="match status" value="1"/>
</dbReference>
<comment type="similarity">
    <text evidence="3 11">Belongs to the CobT family.</text>
</comment>
<dbReference type="GO" id="GO:0009236">
    <property type="term" value="P:cobalamin biosynthetic process"/>
    <property type="evidence" value="ECO:0007669"/>
    <property type="project" value="UniProtKB-UniRule"/>
</dbReference>
<dbReference type="InterPro" id="IPR027417">
    <property type="entry name" value="P-loop_NTPase"/>
</dbReference>
<dbReference type="UniPathway" id="UPA00061">
    <property type="reaction ID" value="UER00516"/>
</dbReference>